<evidence type="ECO:0008006" key="7">
    <source>
        <dbReference type="Google" id="ProtNLM"/>
    </source>
</evidence>
<evidence type="ECO:0000256" key="2">
    <source>
        <dbReference type="ARBA" id="ARBA00010846"/>
    </source>
</evidence>
<dbReference type="CDD" id="cd00121">
    <property type="entry name" value="MATH"/>
    <property type="match status" value="1"/>
</dbReference>
<dbReference type="GO" id="GO:0016567">
    <property type="term" value="P:protein ubiquitination"/>
    <property type="evidence" value="ECO:0007669"/>
    <property type="project" value="InterPro"/>
</dbReference>
<gene>
    <name evidence="5" type="ORF">BDA96_01G260500</name>
</gene>
<dbReference type="CDD" id="cd18280">
    <property type="entry name" value="BTB_POZ_BPM_plant"/>
    <property type="match status" value="1"/>
</dbReference>
<dbReference type="PANTHER" id="PTHR26379:SF215">
    <property type="entry name" value="BTB DOMAIN-CONTAINING PROTEIN"/>
    <property type="match status" value="1"/>
</dbReference>
<dbReference type="Pfam" id="PF00651">
    <property type="entry name" value="BTB"/>
    <property type="match status" value="1"/>
</dbReference>
<dbReference type="InterPro" id="IPR056423">
    <property type="entry name" value="BACK_BPM_SPOP"/>
</dbReference>
<dbReference type="SMART" id="SM00225">
    <property type="entry name" value="BTB"/>
    <property type="match status" value="1"/>
</dbReference>
<dbReference type="PROSITE" id="PS50097">
    <property type="entry name" value="BTB"/>
    <property type="match status" value="1"/>
</dbReference>
<protein>
    <recommendedName>
        <fullName evidence="7">BTB domain-containing protein</fullName>
    </recommendedName>
</protein>
<evidence type="ECO:0000313" key="5">
    <source>
        <dbReference type="EMBL" id="KAG0549489.1"/>
    </source>
</evidence>
<dbReference type="InterPro" id="IPR008974">
    <property type="entry name" value="TRAF-like"/>
</dbReference>
<organism evidence="5 6">
    <name type="scientific">Sorghum bicolor</name>
    <name type="common">Sorghum</name>
    <name type="synonym">Sorghum vulgare</name>
    <dbReference type="NCBI Taxonomy" id="4558"/>
    <lineage>
        <taxon>Eukaryota</taxon>
        <taxon>Viridiplantae</taxon>
        <taxon>Streptophyta</taxon>
        <taxon>Embryophyta</taxon>
        <taxon>Tracheophyta</taxon>
        <taxon>Spermatophyta</taxon>
        <taxon>Magnoliopsida</taxon>
        <taxon>Liliopsida</taxon>
        <taxon>Poales</taxon>
        <taxon>Poaceae</taxon>
        <taxon>PACMAD clade</taxon>
        <taxon>Panicoideae</taxon>
        <taxon>Andropogonodae</taxon>
        <taxon>Andropogoneae</taxon>
        <taxon>Sorghinae</taxon>
        <taxon>Sorghum</taxon>
    </lineage>
</organism>
<dbReference type="Proteomes" id="UP000807115">
    <property type="component" value="Chromosome 1"/>
</dbReference>
<dbReference type="EMBL" id="CM027680">
    <property type="protein sequence ID" value="KAG0549489.1"/>
    <property type="molecule type" value="Genomic_DNA"/>
</dbReference>
<dbReference type="PROSITE" id="PS50144">
    <property type="entry name" value="MATH"/>
    <property type="match status" value="1"/>
</dbReference>
<dbReference type="Gene3D" id="1.25.40.420">
    <property type="match status" value="1"/>
</dbReference>
<dbReference type="Pfam" id="PF24570">
    <property type="entry name" value="BACK_BPM_SPOP"/>
    <property type="match status" value="1"/>
</dbReference>
<evidence type="ECO:0000313" key="6">
    <source>
        <dbReference type="Proteomes" id="UP000807115"/>
    </source>
</evidence>
<dbReference type="Gene3D" id="2.60.210.10">
    <property type="entry name" value="Apoptosis, Tumor Necrosis Factor Receptor Associated Protein 2, Chain A"/>
    <property type="match status" value="1"/>
</dbReference>
<sequence length="368" mass="40896">MAPVIPSYRRIDRDDRVPLVSASAIVGGADSGYHVLRIRGYSSIKVAFPNGSHFDSHPFRVAGHTWVIRCYPNGDRPETADHISFYLRFMDQVGPGEEVMAQFVFSFIDQVEMQKPAFVGNLEARRFGTNGSWGNKEFIKKESLEQSNRLKDDCFSIRCDIIVAGLPRAEAAAAFVVAVPPLELPQHLGALLLAGKGADLRFLVGDKTFAAHRCVLAARSPVFDAMLFGQMKEGTATENCIRIDDMAPQVFQTLLHFIYTDSLPETIEQDDSGATMAQHLLEAADRYDLQRLKLICEDRLCQQIDVSTVATTLALAEQHHCQALKEACFEFLKSPKTLDEVSATDGFQHLVKTSPSVLFQLMSKLAER</sequence>
<feature type="domain" description="BTB" evidence="3">
    <location>
        <begin position="198"/>
        <end position="267"/>
    </location>
</feature>
<comment type="similarity">
    <text evidence="2">Belongs to the Tdpoz family.</text>
</comment>
<evidence type="ECO:0000256" key="1">
    <source>
        <dbReference type="ARBA" id="ARBA00004906"/>
    </source>
</evidence>
<dbReference type="Gene3D" id="3.30.710.10">
    <property type="entry name" value="Potassium Channel Kv1.1, Chain A"/>
    <property type="match status" value="1"/>
</dbReference>
<feature type="domain" description="MATH" evidence="4">
    <location>
        <begin position="31"/>
        <end position="161"/>
    </location>
</feature>
<accession>A0A921UYH4</accession>
<dbReference type="InterPro" id="IPR002083">
    <property type="entry name" value="MATH/TRAF_dom"/>
</dbReference>
<dbReference type="InterPro" id="IPR011333">
    <property type="entry name" value="SKP1/BTB/POZ_sf"/>
</dbReference>
<proteinExistence type="inferred from homology"/>
<name>A0A921UYH4_SORBI</name>
<comment type="caution">
    <text evidence="5">The sequence shown here is derived from an EMBL/GenBank/DDBJ whole genome shotgun (WGS) entry which is preliminary data.</text>
</comment>
<dbReference type="InterPro" id="IPR000210">
    <property type="entry name" value="BTB/POZ_dom"/>
</dbReference>
<dbReference type="InterPro" id="IPR045005">
    <property type="entry name" value="BPM1-6"/>
</dbReference>
<evidence type="ECO:0000259" key="3">
    <source>
        <dbReference type="PROSITE" id="PS50097"/>
    </source>
</evidence>
<comment type="pathway">
    <text evidence="1">Protein modification; protein ubiquitination.</text>
</comment>
<reference evidence="5" key="2">
    <citation type="submission" date="2020-10" db="EMBL/GenBank/DDBJ databases">
        <authorList>
            <person name="Cooper E.A."/>
            <person name="Brenton Z.W."/>
            <person name="Flinn B.S."/>
            <person name="Jenkins J."/>
            <person name="Shu S."/>
            <person name="Flowers D."/>
            <person name="Luo F."/>
            <person name="Wang Y."/>
            <person name="Xia P."/>
            <person name="Barry K."/>
            <person name="Daum C."/>
            <person name="Lipzen A."/>
            <person name="Yoshinaga Y."/>
            <person name="Schmutz J."/>
            <person name="Saski C."/>
            <person name="Vermerris W."/>
            <person name="Kresovich S."/>
        </authorList>
    </citation>
    <scope>NUCLEOTIDE SEQUENCE</scope>
</reference>
<dbReference type="Pfam" id="PF22486">
    <property type="entry name" value="MATH_2"/>
    <property type="match status" value="1"/>
</dbReference>
<evidence type="ECO:0000259" key="4">
    <source>
        <dbReference type="PROSITE" id="PS50144"/>
    </source>
</evidence>
<dbReference type="PANTHER" id="PTHR26379">
    <property type="entry name" value="BTB/POZ AND MATH DOMAIN-CONTAINING PROTEIN 1"/>
    <property type="match status" value="1"/>
</dbReference>
<dbReference type="AlphaFoldDB" id="A0A921UYH4"/>
<reference evidence="5" key="1">
    <citation type="journal article" date="2019" name="BMC Genomics">
        <title>A new reference genome for Sorghum bicolor reveals high levels of sequence similarity between sweet and grain genotypes: implications for the genetics of sugar metabolism.</title>
        <authorList>
            <person name="Cooper E.A."/>
            <person name="Brenton Z.W."/>
            <person name="Flinn B.S."/>
            <person name="Jenkins J."/>
            <person name="Shu S."/>
            <person name="Flowers D."/>
            <person name="Luo F."/>
            <person name="Wang Y."/>
            <person name="Xia P."/>
            <person name="Barry K."/>
            <person name="Daum C."/>
            <person name="Lipzen A."/>
            <person name="Yoshinaga Y."/>
            <person name="Schmutz J."/>
            <person name="Saski C."/>
            <person name="Vermerris W."/>
            <person name="Kresovich S."/>
        </authorList>
    </citation>
    <scope>NUCLEOTIDE SEQUENCE</scope>
</reference>
<dbReference type="SUPFAM" id="SSF54695">
    <property type="entry name" value="POZ domain"/>
    <property type="match status" value="1"/>
</dbReference>
<dbReference type="SUPFAM" id="SSF49599">
    <property type="entry name" value="TRAF domain-like"/>
    <property type="match status" value="1"/>
</dbReference>